<dbReference type="InParanoid" id="A0A132B1S5"/>
<accession>A0A132B1S5</accession>
<name>A0A132B1S5_MOLSC</name>
<feature type="non-terminal residue" evidence="1">
    <location>
        <position position="1"/>
    </location>
</feature>
<gene>
    <name evidence="1" type="ORF">LY89DRAFT_415683</name>
</gene>
<proteinExistence type="predicted"/>
<dbReference type="EMBL" id="KQ947452">
    <property type="protein sequence ID" value="KUJ06183.1"/>
    <property type="molecule type" value="Genomic_DNA"/>
</dbReference>
<sequence length="54" mass="6077">MKTTKIIIHYSNSTIYYLLPLIGFPPHLPTSAHLLGILAIRSRICFKVILSHSS</sequence>
<protein>
    <submittedName>
        <fullName evidence="1">Uncharacterized protein</fullName>
    </submittedName>
</protein>
<dbReference type="AlphaFoldDB" id="A0A132B1S5"/>
<dbReference type="GeneID" id="28817095"/>
<evidence type="ECO:0000313" key="1">
    <source>
        <dbReference type="EMBL" id="KUJ06183.1"/>
    </source>
</evidence>
<dbReference type="RefSeq" id="XP_018060538.1">
    <property type="nucleotide sequence ID" value="XM_018207369.1"/>
</dbReference>
<dbReference type="KEGG" id="psco:LY89DRAFT_415683"/>
<dbReference type="Proteomes" id="UP000070700">
    <property type="component" value="Unassembled WGS sequence"/>
</dbReference>
<reference evidence="1 2" key="1">
    <citation type="submission" date="2015-10" db="EMBL/GenBank/DDBJ databases">
        <title>Full genome of DAOMC 229536 Phialocephala scopiformis, a fungal endophyte of spruce producing the potent anti-insectan compound rugulosin.</title>
        <authorList>
            <consortium name="DOE Joint Genome Institute"/>
            <person name="Walker A.K."/>
            <person name="Frasz S.L."/>
            <person name="Seifert K.A."/>
            <person name="Miller J.D."/>
            <person name="Mondo S.J."/>
            <person name="Labutti K."/>
            <person name="Lipzen A."/>
            <person name="Dockter R."/>
            <person name="Kennedy M."/>
            <person name="Grigoriev I.V."/>
            <person name="Spatafora J.W."/>
        </authorList>
    </citation>
    <scope>NUCLEOTIDE SEQUENCE [LARGE SCALE GENOMIC DNA]</scope>
    <source>
        <strain evidence="1 2">CBS 120377</strain>
    </source>
</reference>
<keyword evidence="2" id="KW-1185">Reference proteome</keyword>
<organism evidence="1 2">
    <name type="scientific">Mollisia scopiformis</name>
    <name type="common">Conifer needle endophyte fungus</name>
    <name type="synonym">Phialocephala scopiformis</name>
    <dbReference type="NCBI Taxonomy" id="149040"/>
    <lineage>
        <taxon>Eukaryota</taxon>
        <taxon>Fungi</taxon>
        <taxon>Dikarya</taxon>
        <taxon>Ascomycota</taxon>
        <taxon>Pezizomycotina</taxon>
        <taxon>Leotiomycetes</taxon>
        <taxon>Helotiales</taxon>
        <taxon>Mollisiaceae</taxon>
        <taxon>Mollisia</taxon>
    </lineage>
</organism>
<evidence type="ECO:0000313" key="2">
    <source>
        <dbReference type="Proteomes" id="UP000070700"/>
    </source>
</evidence>